<proteinExistence type="predicted"/>
<gene>
    <name evidence="2" type="ORF">CEXT_707571</name>
</gene>
<dbReference type="Proteomes" id="UP001054945">
    <property type="component" value="Unassembled WGS sequence"/>
</dbReference>
<reference evidence="2 3" key="1">
    <citation type="submission" date="2021-06" db="EMBL/GenBank/DDBJ databases">
        <title>Caerostris extrusa draft genome.</title>
        <authorList>
            <person name="Kono N."/>
            <person name="Arakawa K."/>
        </authorList>
    </citation>
    <scope>NUCLEOTIDE SEQUENCE [LARGE SCALE GENOMIC DNA]</scope>
</reference>
<keyword evidence="3" id="KW-1185">Reference proteome</keyword>
<evidence type="ECO:0000256" key="1">
    <source>
        <dbReference type="SAM" id="MobiDB-lite"/>
    </source>
</evidence>
<name>A0AAV4Y965_CAEEX</name>
<protein>
    <submittedName>
        <fullName evidence="2">Uncharacterized protein</fullName>
    </submittedName>
</protein>
<dbReference type="EMBL" id="BPLR01001537">
    <property type="protein sequence ID" value="GIZ03005.1"/>
    <property type="molecule type" value="Genomic_DNA"/>
</dbReference>
<feature type="compositionally biased region" description="Basic and acidic residues" evidence="1">
    <location>
        <begin position="36"/>
        <end position="52"/>
    </location>
</feature>
<dbReference type="AlphaFoldDB" id="A0AAV4Y965"/>
<evidence type="ECO:0000313" key="3">
    <source>
        <dbReference type="Proteomes" id="UP001054945"/>
    </source>
</evidence>
<comment type="caution">
    <text evidence="2">The sequence shown here is derived from an EMBL/GenBank/DDBJ whole genome shotgun (WGS) entry which is preliminary data.</text>
</comment>
<accession>A0AAV4Y965</accession>
<evidence type="ECO:0000313" key="2">
    <source>
        <dbReference type="EMBL" id="GIZ03005.1"/>
    </source>
</evidence>
<feature type="region of interest" description="Disordered" evidence="1">
    <location>
        <begin position="22"/>
        <end position="57"/>
    </location>
</feature>
<organism evidence="2 3">
    <name type="scientific">Caerostris extrusa</name>
    <name type="common">Bark spider</name>
    <name type="synonym">Caerostris bankana</name>
    <dbReference type="NCBI Taxonomy" id="172846"/>
    <lineage>
        <taxon>Eukaryota</taxon>
        <taxon>Metazoa</taxon>
        <taxon>Ecdysozoa</taxon>
        <taxon>Arthropoda</taxon>
        <taxon>Chelicerata</taxon>
        <taxon>Arachnida</taxon>
        <taxon>Araneae</taxon>
        <taxon>Araneomorphae</taxon>
        <taxon>Entelegynae</taxon>
        <taxon>Araneoidea</taxon>
        <taxon>Araneidae</taxon>
        <taxon>Caerostris</taxon>
    </lineage>
</organism>
<sequence length="88" mass="9879">MVYIRAPENVSGSFSPNIHILTSSRKEEGAETAVIHNDKEQSEESPSEKQQQKEAVSNIADTCEVVKEASNILQEQYFLLKSDEKLLL</sequence>